<dbReference type="EMBL" id="CP018154">
    <property type="protein sequence ID" value="APG62679.1"/>
    <property type="molecule type" value="Genomic_DNA"/>
</dbReference>
<proteinExistence type="predicted"/>
<dbReference type="Proteomes" id="UP000242561">
    <property type="component" value="Chromosome"/>
</dbReference>
<dbReference type="STRING" id="1913578.LPB140_07615"/>
<protein>
    <recommendedName>
        <fullName evidence="3">Carboxypeptidase regulatory-like domain-containing protein</fullName>
    </recommendedName>
</protein>
<name>A0A1L3JC54_9SPHN</name>
<sequence>MDQAEALLDNNDKICVRAQISPLGVIRTLDGTKNKSRRFVAAVGASLSLATAACQTTASPNVTPRYEINGRFNSYWQSNAYLTSDSGKSYSFKIYKDGKFRFTNLRAGTYNLSFTGSCGEKTDIGPILVNEDIMLGEVKDMGDDNSCIIIGVMVRQNKFALNGKIKSGT</sequence>
<dbReference type="AlphaFoldDB" id="A0A1L3JC54"/>
<evidence type="ECO:0000313" key="2">
    <source>
        <dbReference type="Proteomes" id="UP000242561"/>
    </source>
</evidence>
<keyword evidence="2" id="KW-1185">Reference proteome</keyword>
<evidence type="ECO:0000313" key="1">
    <source>
        <dbReference type="EMBL" id="APG62679.1"/>
    </source>
</evidence>
<organism evidence="1 2">
    <name type="scientific">Sphingorhabdus lutea</name>
    <dbReference type="NCBI Taxonomy" id="1913578"/>
    <lineage>
        <taxon>Bacteria</taxon>
        <taxon>Pseudomonadati</taxon>
        <taxon>Pseudomonadota</taxon>
        <taxon>Alphaproteobacteria</taxon>
        <taxon>Sphingomonadales</taxon>
        <taxon>Sphingomonadaceae</taxon>
        <taxon>Sphingorhabdus</taxon>
    </lineage>
</organism>
<reference evidence="1 2" key="1">
    <citation type="submission" date="2016-11" db="EMBL/GenBank/DDBJ databases">
        <title>Sphingorhabdus sp. LPB0140, isolated from marine environment.</title>
        <authorList>
            <person name="Kim E."/>
            <person name="Yi H."/>
        </authorList>
    </citation>
    <scope>NUCLEOTIDE SEQUENCE [LARGE SCALE GENOMIC DNA]</scope>
    <source>
        <strain evidence="1 2">LPB0140</strain>
    </source>
</reference>
<accession>A0A1L3JC54</accession>
<evidence type="ECO:0008006" key="3">
    <source>
        <dbReference type="Google" id="ProtNLM"/>
    </source>
</evidence>
<dbReference type="KEGG" id="sphl:LPB140_07615"/>
<gene>
    <name evidence="1" type="ORF">LPB140_07615</name>
</gene>